<reference evidence="3 4" key="3">
    <citation type="submission" date="2022-01" db="EMBL/GenBank/DDBJ databases">
        <authorList>
            <person name="Zhou L.Y."/>
        </authorList>
    </citation>
    <scope>NUCLEOTIDE SEQUENCE [LARGE SCALE GENOMIC DNA]</scope>
    <source>
        <strain evidence="3 4">TLK-CK17</strain>
    </source>
</reference>
<dbReference type="Gene3D" id="3.30.1150.10">
    <property type="match status" value="1"/>
</dbReference>
<reference evidence="4" key="2">
    <citation type="submission" date="2022-01" db="EMBL/GenBank/DDBJ databases">
        <title>Lysobacter chinensis sp. nov., a bacterium isolated from cow dung compost.</title>
        <authorList>
            <person name="Zhou L.Y."/>
        </authorList>
    </citation>
    <scope>NUCLEOTIDE SEQUENCE [LARGE SCALE GENOMIC DNA]</scope>
    <source>
        <strain evidence="4">TLK-CK17</strain>
    </source>
</reference>
<proteinExistence type="predicted"/>
<keyword evidence="2" id="KW-0732">Signal</keyword>
<evidence type="ECO:0000313" key="3">
    <source>
        <dbReference type="EMBL" id="MCF7221646.1"/>
    </source>
</evidence>
<comment type="caution">
    <text evidence="3">The sequence shown here is derived from an EMBL/GenBank/DDBJ whole genome shotgun (WGS) entry which is preliminary data.</text>
</comment>
<dbReference type="RefSeq" id="WP_237054064.1">
    <property type="nucleotide sequence ID" value="NZ_JAKJPO010000003.1"/>
</dbReference>
<gene>
    <name evidence="3" type="ORF">L3V18_07565</name>
</gene>
<sequence>MKVLALILTLAAGSALAASPDSRPVRDRVEASMLVTGEIDIDPEGAVSSWRLDQPEKLPPAVVELLGSHVPRWRFRPVLIDGRPAAVRTSASIHLKARKAGDDSYFVEIAGARFSGASKERREDVPTSRRMYPPVFPGALAREGAGGTVYLLIRIARDGSVEDVMAERVDLKVAASEPRMRRMRDRFEQVAVGTARNWTFNPPRQMDDQPYWMVRVPIDFVVPGARLPLYGEWNSYIPGPRRPNPWSQEDDGVSPDTLAAGGVYPVGRHGPELLTPLSAPRG</sequence>
<dbReference type="SUPFAM" id="SSF74653">
    <property type="entry name" value="TolA/TonB C-terminal domain"/>
    <property type="match status" value="1"/>
</dbReference>
<dbReference type="EMBL" id="JAKJPO010000003">
    <property type="protein sequence ID" value="MCF7221646.1"/>
    <property type="molecule type" value="Genomic_DNA"/>
</dbReference>
<reference evidence="3 4" key="1">
    <citation type="submission" date="2022-01" db="EMBL/GenBank/DDBJ databases">
        <title>Lysobacter chinensis sp. nov., a bacterium isolated from cow dung compost.</title>
        <authorList>
            <person name="Liu Y."/>
        </authorList>
    </citation>
    <scope>NUCLEOTIDE SEQUENCE [LARGE SCALE GENOMIC DNA]</scope>
    <source>
        <strain evidence="3 4">TLK-CK17</strain>
    </source>
</reference>
<feature type="chain" id="PRO_5045915573" evidence="2">
    <location>
        <begin position="18"/>
        <end position="282"/>
    </location>
</feature>
<protein>
    <submittedName>
        <fullName evidence="3">Energy transducer TonB</fullName>
    </submittedName>
</protein>
<dbReference type="Proteomes" id="UP001430796">
    <property type="component" value="Unassembled WGS sequence"/>
</dbReference>
<evidence type="ECO:0000313" key="4">
    <source>
        <dbReference type="Proteomes" id="UP001430796"/>
    </source>
</evidence>
<evidence type="ECO:0000256" key="1">
    <source>
        <dbReference type="SAM" id="MobiDB-lite"/>
    </source>
</evidence>
<feature type="region of interest" description="Disordered" evidence="1">
    <location>
        <begin position="241"/>
        <end position="282"/>
    </location>
</feature>
<feature type="signal peptide" evidence="2">
    <location>
        <begin position="1"/>
        <end position="17"/>
    </location>
</feature>
<evidence type="ECO:0000256" key="2">
    <source>
        <dbReference type="SAM" id="SignalP"/>
    </source>
</evidence>
<organism evidence="3 4">
    <name type="scientific">Marilutibacter chinensis</name>
    <dbReference type="NCBI Taxonomy" id="2912247"/>
    <lineage>
        <taxon>Bacteria</taxon>
        <taxon>Pseudomonadati</taxon>
        <taxon>Pseudomonadota</taxon>
        <taxon>Gammaproteobacteria</taxon>
        <taxon>Lysobacterales</taxon>
        <taxon>Lysobacteraceae</taxon>
        <taxon>Marilutibacter</taxon>
    </lineage>
</organism>
<accession>A0ABS9HRT6</accession>
<name>A0ABS9HRT6_9GAMM</name>
<keyword evidence="4" id="KW-1185">Reference proteome</keyword>